<protein>
    <submittedName>
        <fullName evidence="1">Uncharacterized protein</fullName>
    </submittedName>
</protein>
<name>C4XEN4_MYCFP</name>
<keyword evidence="2" id="KW-1185">Reference proteome</keyword>
<evidence type="ECO:0000313" key="1">
    <source>
        <dbReference type="EMBL" id="BAH69606.1"/>
    </source>
</evidence>
<dbReference type="AlphaFoldDB" id="C4XEN4"/>
<dbReference type="KEGG" id="mfp:MBIO_0341"/>
<evidence type="ECO:0000313" key="2">
    <source>
        <dbReference type="Proteomes" id="UP000006810"/>
    </source>
</evidence>
<gene>
    <name evidence="1" type="ordered locus">MBIO_0341</name>
</gene>
<dbReference type="EMBL" id="AP009608">
    <property type="protein sequence ID" value="BAH69606.1"/>
    <property type="molecule type" value="Genomic_DNA"/>
</dbReference>
<dbReference type="HOGENOM" id="CLU_1584665_0_0_14"/>
<proteinExistence type="predicted"/>
<sequence length="170" mass="19813">MKMRVTLFDLVNNLKYYSSLTINLYSINKAIRQLLKMIPNLSAKEKELLTLDYLGTEFNKYSSELYKHAICIVYLANKYKVNWAVNFIKDLKLELNKVNDIEGFLDLVLTQKNQKLIKQKLSQIFKFVNLDGNVKDIIIIYDLICFIGLLVNLTNTEFELLPYDACNIIS</sequence>
<reference evidence="1 2" key="1">
    <citation type="journal article" date="2009" name="Curr. Microbiol.">
        <title>Molecular cloning and expression of a novel cholinephosphotransferase involved in glycoglycerophospholipid biosynthesis of Mycoplasma fermentans.</title>
        <authorList>
            <person name="Ishida N."/>
            <person name="Irikura D."/>
            <person name="Matsuda K."/>
            <person name="Sato S."/>
            <person name="Asano K."/>
        </authorList>
    </citation>
    <scope>NUCLEOTIDE SEQUENCE [LARGE SCALE GENOMIC DNA]</scope>
    <source>
        <strain evidence="2">ATCC 19989 / NBRC 14854 / NCTC 10117 / PG18</strain>
    </source>
</reference>
<dbReference type="PATRIC" id="fig|496833.3.peg.770"/>
<dbReference type="Proteomes" id="UP000006810">
    <property type="component" value="Chromosome"/>
</dbReference>
<organism evidence="1 2">
    <name type="scientific">Mycoplasmopsis fermentans (strain ATCC 19989 / NBRC 14854 / NCTC 10117 / PG18)</name>
    <name type="common">Mycoplasma fermentans</name>
    <dbReference type="NCBI Taxonomy" id="496833"/>
    <lineage>
        <taxon>Bacteria</taxon>
        <taxon>Bacillati</taxon>
        <taxon>Mycoplasmatota</taxon>
        <taxon>Mycoplasmoidales</taxon>
        <taxon>Metamycoplasmataceae</taxon>
        <taxon>Mycoplasmopsis</taxon>
    </lineage>
</organism>
<accession>C4XEN4</accession>